<keyword evidence="8" id="KW-1185">Reference proteome</keyword>
<dbReference type="InterPro" id="IPR050109">
    <property type="entry name" value="HTH-type_TetR-like_transc_reg"/>
</dbReference>
<sequence length="218" mass="23346">MSGHVSGKLVAEPTRRRLTERQADTVRRLTEAAVEEIRDTGFDGLTVRNVARRAGVAPATAYTYFASKNHLVTEVFWRRLSALPPVDVPAEAAADTPAEPSAGDSSGGSPEPSAAGARERVVAVLREITLLVSDEPRLAAACTTAMLGTDPDVQELRARIGLAIRRRLRAALGSRADHRTLNALEFAYAGALLHAGMGYTSYGEMADRLADIAELIVR</sequence>
<accession>A0A8J3WC15</accession>
<name>A0A8J3WC15_PLARO</name>
<keyword evidence="2 4" id="KW-0238">DNA-binding</keyword>
<comment type="caution">
    <text evidence="7">The sequence shown here is derived from an EMBL/GenBank/DDBJ whole genome shotgun (WGS) entry which is preliminary data.</text>
</comment>
<dbReference type="GO" id="GO:0000976">
    <property type="term" value="F:transcription cis-regulatory region binding"/>
    <property type="evidence" value="ECO:0007669"/>
    <property type="project" value="TreeGrafter"/>
</dbReference>
<proteinExistence type="predicted"/>
<dbReference type="Gene3D" id="1.10.357.10">
    <property type="entry name" value="Tetracycline Repressor, domain 2"/>
    <property type="match status" value="1"/>
</dbReference>
<dbReference type="AlphaFoldDB" id="A0A8J3WC15"/>
<evidence type="ECO:0000256" key="2">
    <source>
        <dbReference type="ARBA" id="ARBA00023125"/>
    </source>
</evidence>
<feature type="DNA-binding region" description="H-T-H motif" evidence="4">
    <location>
        <begin position="46"/>
        <end position="65"/>
    </location>
</feature>
<dbReference type="InterPro" id="IPR009057">
    <property type="entry name" value="Homeodomain-like_sf"/>
</dbReference>
<keyword evidence="1" id="KW-0805">Transcription regulation</keyword>
<dbReference type="PROSITE" id="PS50977">
    <property type="entry name" value="HTH_TETR_2"/>
    <property type="match status" value="1"/>
</dbReference>
<reference evidence="7" key="1">
    <citation type="submission" date="2021-01" db="EMBL/GenBank/DDBJ databases">
        <title>Whole genome shotgun sequence of Planobispora rosea NBRC 15558.</title>
        <authorList>
            <person name="Komaki H."/>
            <person name="Tamura T."/>
        </authorList>
    </citation>
    <scope>NUCLEOTIDE SEQUENCE</scope>
    <source>
        <strain evidence="7">NBRC 15558</strain>
    </source>
</reference>
<dbReference type="PROSITE" id="PS01081">
    <property type="entry name" value="HTH_TETR_1"/>
    <property type="match status" value="1"/>
</dbReference>
<protein>
    <submittedName>
        <fullName evidence="7">TetR family transcriptional regulator</fullName>
    </submittedName>
</protein>
<dbReference type="GO" id="GO:0003700">
    <property type="term" value="F:DNA-binding transcription factor activity"/>
    <property type="evidence" value="ECO:0007669"/>
    <property type="project" value="TreeGrafter"/>
</dbReference>
<evidence type="ECO:0000259" key="6">
    <source>
        <dbReference type="PROSITE" id="PS50977"/>
    </source>
</evidence>
<evidence type="ECO:0000256" key="1">
    <source>
        <dbReference type="ARBA" id="ARBA00023015"/>
    </source>
</evidence>
<organism evidence="7 8">
    <name type="scientific">Planobispora rosea</name>
    <dbReference type="NCBI Taxonomy" id="35762"/>
    <lineage>
        <taxon>Bacteria</taxon>
        <taxon>Bacillati</taxon>
        <taxon>Actinomycetota</taxon>
        <taxon>Actinomycetes</taxon>
        <taxon>Streptosporangiales</taxon>
        <taxon>Streptosporangiaceae</taxon>
        <taxon>Planobispora</taxon>
    </lineage>
</organism>
<evidence type="ECO:0000313" key="8">
    <source>
        <dbReference type="Proteomes" id="UP000655044"/>
    </source>
</evidence>
<dbReference type="EMBL" id="BOOI01000024">
    <property type="protein sequence ID" value="GIH84439.1"/>
    <property type="molecule type" value="Genomic_DNA"/>
</dbReference>
<dbReference type="Pfam" id="PF00440">
    <property type="entry name" value="TetR_N"/>
    <property type="match status" value="1"/>
</dbReference>
<feature type="domain" description="HTH tetR-type" evidence="6">
    <location>
        <begin position="23"/>
        <end position="83"/>
    </location>
</feature>
<dbReference type="PANTHER" id="PTHR30055">
    <property type="entry name" value="HTH-TYPE TRANSCRIPTIONAL REGULATOR RUTR"/>
    <property type="match status" value="1"/>
</dbReference>
<keyword evidence="3" id="KW-0804">Transcription</keyword>
<evidence type="ECO:0000256" key="5">
    <source>
        <dbReference type="SAM" id="MobiDB-lite"/>
    </source>
</evidence>
<evidence type="ECO:0000256" key="3">
    <source>
        <dbReference type="ARBA" id="ARBA00023163"/>
    </source>
</evidence>
<evidence type="ECO:0000256" key="4">
    <source>
        <dbReference type="PROSITE-ProRule" id="PRU00335"/>
    </source>
</evidence>
<feature type="region of interest" description="Disordered" evidence="5">
    <location>
        <begin position="91"/>
        <end position="116"/>
    </location>
</feature>
<dbReference type="PANTHER" id="PTHR30055:SF234">
    <property type="entry name" value="HTH-TYPE TRANSCRIPTIONAL REGULATOR BETI"/>
    <property type="match status" value="1"/>
</dbReference>
<dbReference type="Proteomes" id="UP000655044">
    <property type="component" value="Unassembled WGS sequence"/>
</dbReference>
<dbReference type="PRINTS" id="PR00455">
    <property type="entry name" value="HTHTETR"/>
</dbReference>
<evidence type="ECO:0000313" key="7">
    <source>
        <dbReference type="EMBL" id="GIH84439.1"/>
    </source>
</evidence>
<dbReference type="SUPFAM" id="SSF46689">
    <property type="entry name" value="Homeodomain-like"/>
    <property type="match status" value="1"/>
</dbReference>
<dbReference type="InterPro" id="IPR023772">
    <property type="entry name" value="DNA-bd_HTH_TetR-type_CS"/>
</dbReference>
<dbReference type="InterPro" id="IPR001647">
    <property type="entry name" value="HTH_TetR"/>
</dbReference>
<gene>
    <name evidence="7" type="ORF">Pro02_28470</name>
</gene>